<dbReference type="Proteomes" id="UP000308768">
    <property type="component" value="Unassembled WGS sequence"/>
</dbReference>
<sequence length="55" mass="5771">IVSAVEGIEVTKLDTEPEAVAENVDNVVGVEDEFDVLADKAEVVAGATEALEWKG</sequence>
<comment type="caution">
    <text evidence="1">The sequence shown here is derived from an EMBL/GenBank/DDBJ whole genome shotgun (WGS) entry which is preliminary data.</text>
</comment>
<keyword evidence="2" id="KW-1185">Reference proteome</keyword>
<accession>A0A4U0U446</accession>
<protein>
    <submittedName>
        <fullName evidence="1">Uncharacterized protein</fullName>
    </submittedName>
</protein>
<dbReference type="AlphaFoldDB" id="A0A4U0U446"/>
<proteinExistence type="predicted"/>
<name>A0A4U0U446_9PEZI</name>
<feature type="non-terminal residue" evidence="1">
    <location>
        <position position="1"/>
    </location>
</feature>
<evidence type="ECO:0000313" key="1">
    <source>
        <dbReference type="EMBL" id="TKA29607.1"/>
    </source>
</evidence>
<reference evidence="1 2" key="1">
    <citation type="submission" date="2017-03" db="EMBL/GenBank/DDBJ databases">
        <title>Genomes of endolithic fungi from Antarctica.</title>
        <authorList>
            <person name="Coleine C."/>
            <person name="Masonjones S."/>
            <person name="Stajich J.E."/>
        </authorList>
    </citation>
    <scope>NUCLEOTIDE SEQUENCE [LARGE SCALE GENOMIC DNA]</scope>
    <source>
        <strain evidence="1 2">CCFEE 5187</strain>
    </source>
</reference>
<dbReference type="EMBL" id="NAJN01004026">
    <property type="protein sequence ID" value="TKA29607.1"/>
    <property type="molecule type" value="Genomic_DNA"/>
</dbReference>
<feature type="non-terminal residue" evidence="1">
    <location>
        <position position="55"/>
    </location>
</feature>
<gene>
    <name evidence="1" type="ORF">B0A49_13953</name>
</gene>
<evidence type="ECO:0000313" key="2">
    <source>
        <dbReference type="Proteomes" id="UP000308768"/>
    </source>
</evidence>
<organism evidence="1 2">
    <name type="scientific">Cryomyces minteri</name>
    <dbReference type="NCBI Taxonomy" id="331657"/>
    <lineage>
        <taxon>Eukaryota</taxon>
        <taxon>Fungi</taxon>
        <taxon>Dikarya</taxon>
        <taxon>Ascomycota</taxon>
        <taxon>Pezizomycotina</taxon>
        <taxon>Dothideomycetes</taxon>
        <taxon>Dothideomycetes incertae sedis</taxon>
        <taxon>Cryomyces</taxon>
    </lineage>
</organism>